<dbReference type="Proteomes" id="UP000003107">
    <property type="component" value="Unassembled WGS sequence"/>
</dbReference>
<feature type="transmembrane region" description="Helical" evidence="8">
    <location>
        <begin position="295"/>
        <end position="313"/>
    </location>
</feature>
<evidence type="ECO:0000256" key="3">
    <source>
        <dbReference type="ARBA" id="ARBA00022448"/>
    </source>
</evidence>
<dbReference type="OrthoDB" id="9808686at2"/>
<dbReference type="GO" id="GO:0005886">
    <property type="term" value="C:plasma membrane"/>
    <property type="evidence" value="ECO:0007669"/>
    <property type="project" value="UniProtKB-SubCell"/>
</dbReference>
<evidence type="ECO:0000256" key="5">
    <source>
        <dbReference type="ARBA" id="ARBA00022692"/>
    </source>
</evidence>
<dbReference type="PROSITE" id="PS51012">
    <property type="entry name" value="ABC_TM2"/>
    <property type="match status" value="1"/>
</dbReference>
<evidence type="ECO:0000313" key="10">
    <source>
        <dbReference type="EMBL" id="EET79140.1"/>
    </source>
</evidence>
<sequence>MKFISFSRTAAMIVKEFRQILRDRATLAMIIAMPLMLMLLFGYAINNNPRHLPSAVVIAEGGGKLTRSLVSAMKNTEFFDVKHVGTDADRAEAMMQSGEAQFIIYFPPNLERDLMRGQTPKILIATDATDPSANSGAAGALQTAFEQALARDKPGYAQPRMEFELRAHSRYNPELLTRYQIIPGLMGILLTLTTILLTSISVTREFERGTMENLLAAPLRPAEVMIGKILPYLLIAYLQVGALLLIARLLFGLPAIGDWVALFTACTLLMLANLGVGFTFSTLARNQLQAMQMTYFFFLPSMLLSGFMFPFYGMPAWARFIGECFPLTHFLRIIRGVWLKSAQLSDFYYDLAAILAFLCVSTAISLARYKRTLD</sequence>
<dbReference type="PANTHER" id="PTHR30294">
    <property type="entry name" value="MEMBRANE COMPONENT OF ABC TRANSPORTER YHHJ-RELATED"/>
    <property type="match status" value="1"/>
</dbReference>
<dbReference type="AlphaFoldDB" id="C6RHC3"/>
<protein>
    <submittedName>
        <fullName evidence="10">ABC-2 type transporter</fullName>
    </submittedName>
</protein>
<accession>C6RHC3</accession>
<keyword evidence="4" id="KW-1003">Cell membrane</keyword>
<dbReference type="InterPro" id="IPR047817">
    <property type="entry name" value="ABC2_TM_bact-type"/>
</dbReference>
<feature type="transmembrane region" description="Helical" evidence="8">
    <location>
        <begin position="229"/>
        <end position="253"/>
    </location>
</feature>
<dbReference type="eggNOG" id="COG0842">
    <property type="taxonomic scope" value="Bacteria"/>
</dbReference>
<evidence type="ECO:0000313" key="11">
    <source>
        <dbReference type="Proteomes" id="UP000003107"/>
    </source>
</evidence>
<dbReference type="GeneID" id="60991191"/>
<dbReference type="InterPro" id="IPR051449">
    <property type="entry name" value="ABC-2_transporter_component"/>
</dbReference>
<feature type="transmembrane region" description="Helical" evidence="8">
    <location>
        <begin position="181"/>
        <end position="202"/>
    </location>
</feature>
<dbReference type="PANTHER" id="PTHR30294:SF29">
    <property type="entry name" value="MULTIDRUG ABC TRANSPORTER PERMEASE YBHS-RELATED"/>
    <property type="match status" value="1"/>
</dbReference>
<comment type="caution">
    <text evidence="10">The sequence shown here is derived from an EMBL/GenBank/DDBJ whole genome shotgun (WGS) entry which is preliminary data.</text>
</comment>
<feature type="transmembrane region" description="Helical" evidence="8">
    <location>
        <begin position="259"/>
        <end position="283"/>
    </location>
</feature>
<evidence type="ECO:0000256" key="8">
    <source>
        <dbReference type="SAM" id="Phobius"/>
    </source>
</evidence>
<evidence type="ECO:0000259" key="9">
    <source>
        <dbReference type="PROSITE" id="PS51012"/>
    </source>
</evidence>
<feature type="transmembrane region" description="Helical" evidence="8">
    <location>
        <begin position="25"/>
        <end position="45"/>
    </location>
</feature>
<dbReference type="Gene3D" id="3.40.1710.10">
    <property type="entry name" value="abc type-2 transporter like domain"/>
    <property type="match status" value="1"/>
</dbReference>
<evidence type="ECO:0000256" key="2">
    <source>
        <dbReference type="ARBA" id="ARBA00007783"/>
    </source>
</evidence>
<proteinExistence type="inferred from homology"/>
<dbReference type="RefSeq" id="WP_002948992.1">
    <property type="nucleotide sequence ID" value="NZ_ACVQ01000027.1"/>
</dbReference>
<keyword evidence="7 8" id="KW-0472">Membrane</keyword>
<dbReference type="GO" id="GO:0140359">
    <property type="term" value="F:ABC-type transporter activity"/>
    <property type="evidence" value="ECO:0007669"/>
    <property type="project" value="InterPro"/>
</dbReference>
<keyword evidence="5 8" id="KW-0812">Transmembrane</keyword>
<dbReference type="InterPro" id="IPR013525">
    <property type="entry name" value="ABC2_TM"/>
</dbReference>
<organism evidence="10 11">
    <name type="scientific">Campylobacter showae RM3277</name>
    <dbReference type="NCBI Taxonomy" id="553219"/>
    <lineage>
        <taxon>Bacteria</taxon>
        <taxon>Pseudomonadati</taxon>
        <taxon>Campylobacterota</taxon>
        <taxon>Epsilonproteobacteria</taxon>
        <taxon>Campylobacterales</taxon>
        <taxon>Campylobacteraceae</taxon>
        <taxon>Campylobacter</taxon>
    </lineage>
</organism>
<keyword evidence="11" id="KW-1185">Reference proteome</keyword>
<reference evidence="10 11" key="1">
    <citation type="submission" date="2009-07" db="EMBL/GenBank/DDBJ databases">
        <authorList>
            <person name="Madupu R."/>
            <person name="Sebastian Y."/>
            <person name="Durkin A.S."/>
            <person name="Torralba M."/>
            <person name="Methe B."/>
            <person name="Sutton G.G."/>
            <person name="Strausberg R.L."/>
            <person name="Nelson K.E."/>
        </authorList>
    </citation>
    <scope>NUCLEOTIDE SEQUENCE [LARGE SCALE GENOMIC DNA]</scope>
    <source>
        <strain evidence="10 11">RM3277</strain>
    </source>
</reference>
<keyword evidence="6 8" id="KW-1133">Transmembrane helix</keyword>
<keyword evidence="3" id="KW-0813">Transport</keyword>
<feature type="transmembrane region" description="Helical" evidence="8">
    <location>
        <begin position="347"/>
        <end position="367"/>
    </location>
</feature>
<evidence type="ECO:0000256" key="1">
    <source>
        <dbReference type="ARBA" id="ARBA00004651"/>
    </source>
</evidence>
<evidence type="ECO:0000256" key="6">
    <source>
        <dbReference type="ARBA" id="ARBA00022989"/>
    </source>
</evidence>
<gene>
    <name evidence="10" type="ORF">CAMSH0001_0750</name>
</gene>
<name>C6RHC3_9BACT</name>
<dbReference type="Pfam" id="PF12698">
    <property type="entry name" value="ABC2_membrane_3"/>
    <property type="match status" value="1"/>
</dbReference>
<comment type="subcellular location">
    <subcellularLocation>
        <location evidence="1">Cell membrane</location>
        <topology evidence="1">Multi-pass membrane protein</topology>
    </subcellularLocation>
</comment>
<dbReference type="EMBL" id="ACVQ01000027">
    <property type="protein sequence ID" value="EET79140.1"/>
    <property type="molecule type" value="Genomic_DNA"/>
</dbReference>
<feature type="domain" description="ABC transmembrane type-2" evidence="9">
    <location>
        <begin position="143"/>
        <end position="372"/>
    </location>
</feature>
<evidence type="ECO:0000256" key="7">
    <source>
        <dbReference type="ARBA" id="ARBA00023136"/>
    </source>
</evidence>
<evidence type="ECO:0000256" key="4">
    <source>
        <dbReference type="ARBA" id="ARBA00022475"/>
    </source>
</evidence>
<comment type="similarity">
    <text evidence="2">Belongs to the ABC-2 integral membrane protein family.</text>
</comment>
<dbReference type="STRING" id="553219.CAMSH0001_0750"/>